<dbReference type="AlphaFoldDB" id="A0A9J6CA71"/>
<proteinExistence type="predicted"/>
<dbReference type="EMBL" id="JADBJN010000002">
    <property type="protein sequence ID" value="KAG5678659.1"/>
    <property type="molecule type" value="Genomic_DNA"/>
</dbReference>
<evidence type="ECO:0000313" key="3">
    <source>
        <dbReference type="Proteomes" id="UP001107558"/>
    </source>
</evidence>
<feature type="transmembrane region" description="Helical" evidence="1">
    <location>
        <begin position="196"/>
        <end position="222"/>
    </location>
</feature>
<evidence type="ECO:0000313" key="2">
    <source>
        <dbReference type="EMBL" id="KAG5678659.1"/>
    </source>
</evidence>
<protein>
    <submittedName>
        <fullName evidence="2">Uncharacterized protein</fullName>
    </submittedName>
</protein>
<keyword evidence="1" id="KW-1133">Transmembrane helix</keyword>
<feature type="transmembrane region" description="Helical" evidence="1">
    <location>
        <begin position="127"/>
        <end position="155"/>
    </location>
</feature>
<keyword evidence="3" id="KW-1185">Reference proteome</keyword>
<organism evidence="2 3">
    <name type="scientific">Polypedilum vanderplanki</name>
    <name type="common">Sleeping chironomid midge</name>
    <dbReference type="NCBI Taxonomy" id="319348"/>
    <lineage>
        <taxon>Eukaryota</taxon>
        <taxon>Metazoa</taxon>
        <taxon>Ecdysozoa</taxon>
        <taxon>Arthropoda</taxon>
        <taxon>Hexapoda</taxon>
        <taxon>Insecta</taxon>
        <taxon>Pterygota</taxon>
        <taxon>Neoptera</taxon>
        <taxon>Endopterygota</taxon>
        <taxon>Diptera</taxon>
        <taxon>Nematocera</taxon>
        <taxon>Chironomoidea</taxon>
        <taxon>Chironomidae</taxon>
        <taxon>Chironominae</taxon>
        <taxon>Polypedilum</taxon>
        <taxon>Polypedilum</taxon>
    </lineage>
</organism>
<dbReference type="Proteomes" id="UP001107558">
    <property type="component" value="Chromosome 2"/>
</dbReference>
<sequence length="250" mass="28786">MEFSRKVIIFTTIYSAIQAVIYILLSILSMLSYLCVIESVYTLTPSLYMMHLYYFKSPLCKSDVNWEHLGLQNVSGVKMLRRSYESSAVDRTLIISLFYLLFNCALLASSVIMYWKINLISRNQLAAGIVLTSPFFISSTLIYSLDIISAAYYSIDYTRAYTVDGAMTVLEVKNRHEILPLLDQLDPRILTFGPALMMYTALKFLIFFTLNTLVMVFAVPSMRDNLRANRRRTMETERRLIWSTSVPVMT</sequence>
<keyword evidence="1" id="KW-0812">Transmembrane</keyword>
<name>A0A9J6CA71_POLVA</name>
<reference evidence="2" key="1">
    <citation type="submission" date="2021-03" db="EMBL/GenBank/DDBJ databases">
        <title>Chromosome level genome of the anhydrobiotic midge Polypedilum vanderplanki.</title>
        <authorList>
            <person name="Yoshida Y."/>
            <person name="Kikawada T."/>
            <person name="Gusev O."/>
        </authorList>
    </citation>
    <scope>NUCLEOTIDE SEQUENCE</scope>
    <source>
        <strain evidence="2">NIAS01</strain>
        <tissue evidence="2">Whole body or cell culture</tissue>
    </source>
</reference>
<feature type="transmembrane region" description="Helical" evidence="1">
    <location>
        <begin position="7"/>
        <end position="34"/>
    </location>
</feature>
<dbReference type="OrthoDB" id="10524755at2759"/>
<evidence type="ECO:0000256" key="1">
    <source>
        <dbReference type="SAM" id="Phobius"/>
    </source>
</evidence>
<accession>A0A9J6CA71</accession>
<feature type="transmembrane region" description="Helical" evidence="1">
    <location>
        <begin position="93"/>
        <end position="115"/>
    </location>
</feature>
<comment type="caution">
    <text evidence="2">The sequence shown here is derived from an EMBL/GenBank/DDBJ whole genome shotgun (WGS) entry which is preliminary data.</text>
</comment>
<gene>
    <name evidence="2" type="ORF">PVAND_008314</name>
</gene>
<keyword evidence="1" id="KW-0472">Membrane</keyword>